<dbReference type="PANTHER" id="PTHR35561:SF1">
    <property type="entry name" value="RNA 2',3'-CYCLIC PHOSPHODIESTERASE"/>
    <property type="match status" value="1"/>
</dbReference>
<dbReference type="Proteomes" id="UP000005732">
    <property type="component" value="Unassembled WGS sequence"/>
</dbReference>
<dbReference type="AlphaFoldDB" id="J0WAB5"/>
<dbReference type="Pfam" id="PF13563">
    <property type="entry name" value="2_5_RNA_ligase2"/>
    <property type="match status" value="1"/>
</dbReference>
<feature type="region of interest" description="Disordered" evidence="2">
    <location>
        <begin position="1"/>
        <end position="25"/>
    </location>
</feature>
<sequence length="213" mass="23278">MNQISFDFGHDRTRRGQPGENNGDGHRLFFALRPPAIVERQAASIADDYGKAFSLSAQPRLTTLHVSVIGVGDYEELPEDVVFAAPQAGATVEGAPIAISFDRIMSFRREGTARPLVLCGEGGRKPLTRLHVQLGVGMHNAGLPHNIKPNFTPHMTLLYDRKAVPPTVLDRPASWTAQEFLLIHSVLEKPNTTSSIAGHCSADRTMSLDYGLR</sequence>
<dbReference type="GO" id="GO:0008664">
    <property type="term" value="F:RNA 2',3'-cyclic 3'-phosphodiesterase activity"/>
    <property type="evidence" value="ECO:0007669"/>
    <property type="project" value="InterPro"/>
</dbReference>
<accession>J0WAB5</accession>
<reference evidence="3 4" key="1">
    <citation type="submission" date="2012-02" db="EMBL/GenBank/DDBJ databases">
        <title>Improved High-Quality Draft Sequence of Rhizobium leguminosarum bv. trifolii WSM2297.</title>
        <authorList>
            <consortium name="US DOE Joint Genome Institute"/>
            <person name="Lucas S."/>
            <person name="Han J."/>
            <person name="Lapidus A."/>
            <person name="Cheng J.-F."/>
            <person name="Goodwin L."/>
            <person name="Pitluck S."/>
            <person name="Peters L."/>
            <person name="Ovchinnikova G."/>
            <person name="Zhang X."/>
            <person name="Detter J.C."/>
            <person name="Han C."/>
            <person name="Tapia R."/>
            <person name="Land M."/>
            <person name="Hauser L."/>
            <person name="Kyrpides N."/>
            <person name="Ivanova N."/>
            <person name="Pagani I."/>
            <person name="Brau L."/>
            <person name="Yates R."/>
            <person name="O'Hara G."/>
            <person name="Rui T."/>
            <person name="Howieson J."/>
            <person name="Reeve W."/>
            <person name="Woyke T."/>
        </authorList>
    </citation>
    <scope>NUCLEOTIDE SEQUENCE [LARGE SCALE GENOMIC DNA]</scope>
    <source>
        <strain evidence="3 4">WSM2297</strain>
    </source>
</reference>
<evidence type="ECO:0000313" key="3">
    <source>
        <dbReference type="EMBL" id="EJC82158.1"/>
    </source>
</evidence>
<evidence type="ECO:0000313" key="4">
    <source>
        <dbReference type="Proteomes" id="UP000005732"/>
    </source>
</evidence>
<keyword evidence="1" id="KW-0378">Hydrolase</keyword>
<organism evidence="3 4">
    <name type="scientific">Rhizobium leguminosarum bv. trifolii WSM2297</name>
    <dbReference type="NCBI Taxonomy" id="754762"/>
    <lineage>
        <taxon>Bacteria</taxon>
        <taxon>Pseudomonadati</taxon>
        <taxon>Pseudomonadota</taxon>
        <taxon>Alphaproteobacteria</taxon>
        <taxon>Hyphomicrobiales</taxon>
        <taxon>Rhizobiaceae</taxon>
        <taxon>Rhizobium/Agrobacterium group</taxon>
        <taxon>Rhizobium</taxon>
    </lineage>
</organism>
<dbReference type="SUPFAM" id="SSF55144">
    <property type="entry name" value="LigT-like"/>
    <property type="match status" value="1"/>
</dbReference>
<dbReference type="EMBL" id="JH719395">
    <property type="protein sequence ID" value="EJC82158.1"/>
    <property type="molecule type" value="Genomic_DNA"/>
</dbReference>
<dbReference type="PANTHER" id="PTHR35561">
    <property type="entry name" value="RNA 2',3'-CYCLIC PHOSPHODIESTERASE"/>
    <property type="match status" value="1"/>
</dbReference>
<dbReference type="InterPro" id="IPR009097">
    <property type="entry name" value="Cyclic_Pdiesterase"/>
</dbReference>
<evidence type="ECO:0000256" key="2">
    <source>
        <dbReference type="SAM" id="MobiDB-lite"/>
    </source>
</evidence>
<proteinExistence type="predicted"/>
<dbReference type="GO" id="GO:0016874">
    <property type="term" value="F:ligase activity"/>
    <property type="evidence" value="ECO:0007669"/>
    <property type="project" value="UniProtKB-KW"/>
</dbReference>
<protein>
    <submittedName>
        <fullName evidence="3">2'-5' RNA ligase</fullName>
    </submittedName>
</protein>
<dbReference type="Gene3D" id="3.90.1140.10">
    <property type="entry name" value="Cyclic phosphodiesterase"/>
    <property type="match status" value="1"/>
</dbReference>
<keyword evidence="3" id="KW-0436">Ligase</keyword>
<name>J0WAB5_RHILT</name>
<evidence type="ECO:0000256" key="1">
    <source>
        <dbReference type="ARBA" id="ARBA00022801"/>
    </source>
</evidence>
<dbReference type="HOGENOM" id="CLU_081251_2_0_5"/>
<dbReference type="InterPro" id="IPR004175">
    <property type="entry name" value="RNA_CPDase"/>
</dbReference>
<dbReference type="GO" id="GO:0004113">
    <property type="term" value="F:2',3'-cyclic-nucleotide 3'-phosphodiesterase activity"/>
    <property type="evidence" value="ECO:0007669"/>
    <property type="project" value="InterPro"/>
</dbReference>
<gene>
    <name evidence="3" type="ORF">Rleg4DRAFT_3864</name>
</gene>